<name>A0A380L409_9STRE</name>
<dbReference type="NCBIfam" id="NF011660">
    <property type="entry name" value="PRK15080.1"/>
    <property type="match status" value="1"/>
</dbReference>
<dbReference type="Gene3D" id="3.30.420.40">
    <property type="match status" value="2"/>
</dbReference>
<evidence type="ECO:0000256" key="1">
    <source>
        <dbReference type="ARBA" id="ARBA00007381"/>
    </source>
</evidence>
<dbReference type="Pfam" id="PF11104">
    <property type="entry name" value="PilM_2"/>
    <property type="match status" value="1"/>
</dbReference>
<keyword evidence="4" id="KW-0346">Stress response</keyword>
<comment type="similarity">
    <text evidence="1">Belongs to the heat shock protein 70 family.</text>
</comment>
<dbReference type="NCBIfam" id="TIGR02529">
    <property type="entry name" value="EutJ"/>
    <property type="match status" value="1"/>
</dbReference>
<sequence>MKNLQKVNAVLAEIHNLVSGGKTVAYRPQKLKVGLDLGTSSIVLVVLDELNRPLFAATKDANVVRDGLVVDYIGALQISKHLKEVAEKALQLKLTQAAGAIPPGTVGNNKQVIRHIIEGIGLECCSILDEPTAAAKALGIMDGAVVDVGGGTTGISILEKGQVVFAEDEATGGNQMTLVLAGYYGLSIEKGEYLKREKKEVFSILKPVVEKMAYISHNFIRQYGKQVSEVYLVGGATNFEEFDQVFEKELNISIFKPAYPQYVTPLGIAMSME</sequence>
<evidence type="ECO:0000256" key="5">
    <source>
        <dbReference type="ARBA" id="ARBA00030019"/>
    </source>
</evidence>
<dbReference type="SUPFAM" id="SSF53067">
    <property type="entry name" value="Actin-like ATPase domain"/>
    <property type="match status" value="1"/>
</dbReference>
<evidence type="ECO:0000256" key="4">
    <source>
        <dbReference type="ARBA" id="ARBA00023016"/>
    </source>
</evidence>
<evidence type="ECO:0000256" key="7">
    <source>
        <dbReference type="ARBA" id="ARBA00033103"/>
    </source>
</evidence>
<dbReference type="InterPro" id="IPR043129">
    <property type="entry name" value="ATPase_NBD"/>
</dbReference>
<dbReference type="OrthoDB" id="306538at2"/>
<evidence type="ECO:0000256" key="3">
    <source>
        <dbReference type="ARBA" id="ARBA00017249"/>
    </source>
</evidence>
<dbReference type="InterPro" id="IPR050696">
    <property type="entry name" value="FtsA/MreB"/>
</dbReference>
<proteinExistence type="inferred from homology"/>
<keyword evidence="9" id="KW-1185">Reference proteome</keyword>
<dbReference type="InterPro" id="IPR005883">
    <property type="entry name" value="PilM"/>
</dbReference>
<dbReference type="InterPro" id="IPR013366">
    <property type="entry name" value="EutJ"/>
</dbReference>
<dbReference type="PANTHER" id="PTHR32432:SF3">
    <property type="entry name" value="ETHANOLAMINE UTILIZATION PROTEIN EUTJ"/>
    <property type="match status" value="1"/>
</dbReference>
<evidence type="ECO:0000313" key="8">
    <source>
        <dbReference type="EMBL" id="SUN77241.1"/>
    </source>
</evidence>
<evidence type="ECO:0000313" key="9">
    <source>
        <dbReference type="Proteomes" id="UP000254634"/>
    </source>
</evidence>
<evidence type="ECO:0000256" key="6">
    <source>
        <dbReference type="ARBA" id="ARBA00030945"/>
    </source>
</evidence>
<evidence type="ECO:0000256" key="2">
    <source>
        <dbReference type="ARBA" id="ARBA00014415"/>
    </source>
</evidence>
<dbReference type="Proteomes" id="UP000254634">
    <property type="component" value="Unassembled WGS sequence"/>
</dbReference>
<dbReference type="PROSITE" id="PS00329">
    <property type="entry name" value="HSP70_2"/>
    <property type="match status" value="1"/>
</dbReference>
<dbReference type="EMBL" id="UHFR01000005">
    <property type="protein sequence ID" value="SUN77241.1"/>
    <property type="molecule type" value="Genomic_DNA"/>
</dbReference>
<dbReference type="PANTHER" id="PTHR32432">
    <property type="entry name" value="CELL DIVISION PROTEIN FTSA-RELATED"/>
    <property type="match status" value="1"/>
</dbReference>
<gene>
    <name evidence="8" type="primary">eutJ</name>
    <name evidence="8" type="ORF">NCTC13765_01758</name>
</gene>
<reference evidence="8" key="1">
    <citation type="submission" date="2018-06" db="EMBL/GenBank/DDBJ databases">
        <authorList>
            <consortium name="Pathogen Informatics"/>
            <person name="Doyle S."/>
        </authorList>
    </citation>
    <scope>NUCLEOTIDE SEQUENCE [LARGE SCALE GENOMIC DNA]</scope>
    <source>
        <strain evidence="8">NCTC13765</strain>
    </source>
</reference>
<organism evidence="8 9">
    <name type="scientific">Streptococcus massiliensis</name>
    <dbReference type="NCBI Taxonomy" id="313439"/>
    <lineage>
        <taxon>Bacteria</taxon>
        <taxon>Bacillati</taxon>
        <taxon>Bacillota</taxon>
        <taxon>Bacilli</taxon>
        <taxon>Lactobacillales</taxon>
        <taxon>Streptococcaceae</taxon>
        <taxon>Streptococcus</taxon>
    </lineage>
</organism>
<dbReference type="InterPro" id="IPR018181">
    <property type="entry name" value="Heat_shock_70_CS"/>
</dbReference>
<protein>
    <recommendedName>
        <fullName evidence="2">Chaperone protein DnaK</fullName>
    </recommendedName>
    <alternativeName>
        <fullName evidence="3">Chaperone protein dnaK</fullName>
    </alternativeName>
    <alternativeName>
        <fullName evidence="7">HSP70</fullName>
    </alternativeName>
    <alternativeName>
        <fullName evidence="6">Heat shock 70 kDa protein</fullName>
    </alternativeName>
    <alternativeName>
        <fullName evidence="5">Heat shock protein 70</fullName>
    </alternativeName>
</protein>
<dbReference type="RefSeq" id="WP_018371506.1">
    <property type="nucleotide sequence ID" value="NZ_UHFR01000005.1"/>
</dbReference>
<dbReference type="AlphaFoldDB" id="A0A380L409"/>
<dbReference type="STRING" id="1123307.GCA_000380065_00815"/>
<accession>A0A380L409</accession>